<dbReference type="PROSITE" id="PS50097">
    <property type="entry name" value="BTB"/>
    <property type="match status" value="1"/>
</dbReference>
<dbReference type="Gene3D" id="3.30.710.10">
    <property type="entry name" value="Potassium Channel Kv1.1, Chain A"/>
    <property type="match status" value="1"/>
</dbReference>
<dbReference type="GeneID" id="118420291"/>
<evidence type="ECO:0000313" key="6">
    <source>
        <dbReference type="Proteomes" id="UP000001554"/>
    </source>
</evidence>
<protein>
    <submittedName>
        <fullName evidence="7">Kelch-like protein 21</fullName>
    </submittedName>
</protein>
<feature type="region of interest" description="Disordered" evidence="3">
    <location>
        <begin position="1"/>
        <end position="58"/>
    </location>
</feature>
<evidence type="ECO:0000313" key="5">
    <source>
        <dbReference type="EMBL" id="EEN65179.1"/>
    </source>
</evidence>
<feature type="domain" description="BTB" evidence="4">
    <location>
        <begin position="64"/>
        <end position="134"/>
    </location>
</feature>
<evidence type="ECO:0000256" key="1">
    <source>
        <dbReference type="ARBA" id="ARBA00022441"/>
    </source>
</evidence>
<dbReference type="InterPro" id="IPR000210">
    <property type="entry name" value="BTB/POZ_dom"/>
</dbReference>
<reference evidence="7" key="3">
    <citation type="submission" date="2025-04" db="UniProtKB">
        <authorList>
            <consortium name="RefSeq"/>
        </authorList>
    </citation>
    <scope>IDENTIFICATION</scope>
    <source>
        <strain evidence="7">S238N-H82</strain>
        <tissue evidence="7">Testes</tissue>
    </source>
</reference>
<evidence type="ECO:0000256" key="2">
    <source>
        <dbReference type="ARBA" id="ARBA00022737"/>
    </source>
</evidence>
<dbReference type="SMART" id="SM00225">
    <property type="entry name" value="BTB"/>
    <property type="match status" value="1"/>
</dbReference>
<reference evidence="5" key="1">
    <citation type="journal article" date="2008" name="Nature">
        <title>The amphioxus genome and the evolution of the chordate karyotype.</title>
        <authorList>
            <consortium name="US DOE Joint Genome Institute (JGI-PGF)"/>
            <person name="Putnam N.H."/>
            <person name="Butts T."/>
            <person name="Ferrier D.E.K."/>
            <person name="Furlong R.F."/>
            <person name="Hellsten U."/>
            <person name="Kawashima T."/>
            <person name="Robinson-Rechavi M."/>
            <person name="Shoguchi E."/>
            <person name="Terry A."/>
            <person name="Yu J.-K."/>
            <person name="Benito-Gutierrez E.L."/>
            <person name="Dubchak I."/>
            <person name="Garcia-Fernandez J."/>
            <person name="Gibson-Brown J.J."/>
            <person name="Grigoriev I.V."/>
            <person name="Horton A.C."/>
            <person name="de Jong P.J."/>
            <person name="Jurka J."/>
            <person name="Kapitonov V.V."/>
            <person name="Kohara Y."/>
            <person name="Kuroki Y."/>
            <person name="Lindquist E."/>
            <person name="Lucas S."/>
            <person name="Osoegawa K."/>
            <person name="Pennacchio L.A."/>
            <person name="Salamov A.A."/>
            <person name="Satou Y."/>
            <person name="Sauka-Spengler T."/>
            <person name="Schmutz J."/>
            <person name="Shin-I T."/>
            <person name="Toyoda A."/>
            <person name="Bronner-Fraser M."/>
            <person name="Fujiyama A."/>
            <person name="Holland L.Z."/>
            <person name="Holland P.W.H."/>
            <person name="Satoh N."/>
            <person name="Rokhsar D.S."/>
        </authorList>
    </citation>
    <scope>NUCLEOTIDE SEQUENCE [LARGE SCALE GENOMIC DNA]</scope>
    <source>
        <strain evidence="5">S238N-H82</strain>
        <tissue evidence="5">Testes</tissue>
    </source>
</reference>
<dbReference type="Pfam" id="PF00651">
    <property type="entry name" value="BTB"/>
    <property type="match status" value="1"/>
</dbReference>
<evidence type="ECO:0000313" key="7">
    <source>
        <dbReference type="RefSeq" id="XP_035682917.1"/>
    </source>
</evidence>
<evidence type="ECO:0000256" key="3">
    <source>
        <dbReference type="SAM" id="MobiDB-lite"/>
    </source>
</evidence>
<keyword evidence="2" id="KW-0677">Repeat</keyword>
<dbReference type="OrthoDB" id="6359816at2759"/>
<reference evidence="6" key="2">
    <citation type="journal article" date="2020" name="Nat. Ecol. Evol.">
        <title>Deeply conserved synteny resolves early events in vertebrate evolution.</title>
        <authorList>
            <person name="Simakov O."/>
            <person name="Marletaz F."/>
            <person name="Yue J.X."/>
            <person name="O'Connell B."/>
            <person name="Jenkins J."/>
            <person name="Brandt A."/>
            <person name="Calef R."/>
            <person name="Tung C.H."/>
            <person name="Huang T.K."/>
            <person name="Schmutz J."/>
            <person name="Satoh N."/>
            <person name="Yu J.K."/>
            <person name="Putnam N.H."/>
            <person name="Green R.E."/>
            <person name="Rokhsar D.S."/>
        </authorList>
    </citation>
    <scope>NUCLEOTIDE SEQUENCE [LARGE SCALE GENOMIC DNA]</scope>
    <source>
        <strain evidence="6">S238N-H82</strain>
    </source>
</reference>
<dbReference type="KEGG" id="bfo:118420291"/>
<accession>C3Y3B2</accession>
<organism>
    <name type="scientific">Branchiostoma floridae</name>
    <name type="common">Florida lancelet</name>
    <name type="synonym">Amphioxus</name>
    <dbReference type="NCBI Taxonomy" id="7739"/>
    <lineage>
        <taxon>Eukaryota</taxon>
        <taxon>Metazoa</taxon>
        <taxon>Chordata</taxon>
        <taxon>Cephalochordata</taxon>
        <taxon>Leptocardii</taxon>
        <taxon>Amphioxiformes</taxon>
        <taxon>Branchiostomatidae</taxon>
        <taxon>Branchiostoma</taxon>
    </lineage>
</organism>
<sequence>MDDMSTNSTCVSTSVTASHNSVNGEMSVSSGRGHRVTYRDSVRDEGEQEEQDANQSEERRSVVDDVLLVVGVRKVELRCSWYVLAEASRYFRDMFSGSDWKESREKTAVIPDVEHDVMTLVLKAAYGMRIEERELRGRLAGRPRPYSLVPSLLIAADRFQFTELKEACERRLIAELDELNCVPLWHLARRFSATWLESKALSLISRETLKSNELRISAMLRSIRAR</sequence>
<keyword evidence="1" id="KW-0880">Kelch repeat</keyword>
<dbReference type="InterPro" id="IPR011333">
    <property type="entry name" value="SKP1/BTB/POZ_sf"/>
</dbReference>
<gene>
    <name evidence="7" type="primary">LOC118420291</name>
    <name evidence="5" type="ORF">BRAFLDRAFT_126675</name>
</gene>
<dbReference type="SUPFAM" id="SSF54695">
    <property type="entry name" value="POZ domain"/>
    <property type="match status" value="1"/>
</dbReference>
<feature type="compositionally biased region" description="Low complexity" evidence="3">
    <location>
        <begin position="1"/>
        <end position="18"/>
    </location>
</feature>
<dbReference type="InParanoid" id="C3Y3B2"/>
<proteinExistence type="predicted"/>
<dbReference type="PANTHER" id="PTHR24412">
    <property type="entry name" value="KELCH PROTEIN"/>
    <property type="match status" value="1"/>
</dbReference>
<dbReference type="Proteomes" id="UP000001554">
    <property type="component" value="Chromosome 7"/>
</dbReference>
<dbReference type="PANTHER" id="PTHR24412:SF441">
    <property type="entry name" value="KELCH-LIKE PROTEIN 28"/>
    <property type="match status" value="1"/>
</dbReference>
<feature type="compositionally biased region" description="Polar residues" evidence="3">
    <location>
        <begin position="19"/>
        <end position="30"/>
    </location>
</feature>
<dbReference type="AlphaFoldDB" id="C3Y3B2"/>
<name>C3Y3B2_BRAFL</name>
<keyword evidence="6" id="KW-1185">Reference proteome</keyword>
<dbReference type="EMBL" id="GG666483">
    <property type="protein sequence ID" value="EEN65179.1"/>
    <property type="molecule type" value="Genomic_DNA"/>
</dbReference>
<dbReference type="RefSeq" id="XP_035682917.1">
    <property type="nucleotide sequence ID" value="XM_035827024.1"/>
</dbReference>
<evidence type="ECO:0000259" key="4">
    <source>
        <dbReference type="PROSITE" id="PS50097"/>
    </source>
</evidence>